<dbReference type="EMBL" id="JASCIS010000025">
    <property type="protein sequence ID" value="MDI3421510.1"/>
    <property type="molecule type" value="Genomic_DNA"/>
</dbReference>
<dbReference type="RefSeq" id="WP_282537375.1">
    <property type="nucleotide sequence ID" value="NZ_JASCIS010000025.1"/>
</dbReference>
<dbReference type="Proteomes" id="UP001237105">
    <property type="component" value="Unassembled WGS sequence"/>
</dbReference>
<comment type="caution">
    <text evidence="1">The sequence shown here is derived from an EMBL/GenBank/DDBJ whole genome shotgun (WGS) entry which is preliminary data.</text>
</comment>
<sequence length="64" mass="7017">MRPACSTRWRGPGGTFERVLETLGAPAAELGLPREPVVPAPGEFASVPQAYDVAFLPDHQWRTR</sequence>
<accession>A0ABT6T269</accession>
<protein>
    <submittedName>
        <fullName evidence="1">Uncharacterized protein</fullName>
    </submittedName>
</protein>
<organism evidence="1 2">
    <name type="scientific">Streptomyces luteolus</name>
    <dbReference type="NCBI Taxonomy" id="3043615"/>
    <lineage>
        <taxon>Bacteria</taxon>
        <taxon>Bacillati</taxon>
        <taxon>Actinomycetota</taxon>
        <taxon>Actinomycetes</taxon>
        <taxon>Kitasatosporales</taxon>
        <taxon>Streptomycetaceae</taxon>
        <taxon>Streptomyces</taxon>
    </lineage>
</organism>
<dbReference type="InterPro" id="IPR014710">
    <property type="entry name" value="RmlC-like_jellyroll"/>
</dbReference>
<reference evidence="1 2" key="1">
    <citation type="submission" date="2023-05" db="EMBL/GenBank/DDBJ databases">
        <title>Draft genome sequence of Streptomyces sp. B-S-A12 isolated from a cave soil in Thailand.</title>
        <authorList>
            <person name="Chamroensaksri N."/>
            <person name="Muangham S."/>
        </authorList>
    </citation>
    <scope>NUCLEOTIDE SEQUENCE [LARGE SCALE GENOMIC DNA]</scope>
    <source>
        <strain evidence="1 2">B-S-A12</strain>
    </source>
</reference>
<evidence type="ECO:0000313" key="1">
    <source>
        <dbReference type="EMBL" id="MDI3421510.1"/>
    </source>
</evidence>
<dbReference type="Gene3D" id="2.60.120.10">
    <property type="entry name" value="Jelly Rolls"/>
    <property type="match status" value="1"/>
</dbReference>
<evidence type="ECO:0000313" key="2">
    <source>
        <dbReference type="Proteomes" id="UP001237105"/>
    </source>
</evidence>
<name>A0ABT6T269_9ACTN</name>
<gene>
    <name evidence="1" type="ORF">QIT00_23640</name>
</gene>
<proteinExistence type="predicted"/>
<keyword evidence="2" id="KW-1185">Reference proteome</keyword>